<evidence type="ECO:0000256" key="2">
    <source>
        <dbReference type="ARBA" id="ARBA00006275"/>
    </source>
</evidence>
<feature type="chain" id="PRO_5047392119" evidence="6">
    <location>
        <begin position="27"/>
        <end position="642"/>
    </location>
</feature>
<name>A0ABY9Y6K3_9FLAO</name>
<sequence length="642" mass="71377">MIKRLKFKIITTVILTVALFMGSCTQDILQETPRSAFTPDFFQTELGVQGGITALYENLRYMYGQAYHYNSLETGTDEYTYAQSADNNFKNADLSGVGNIISDTYTTSVIWNTVYPAINTASGIIENAAAVGIDPSVIAEARFFRAFDYFLLVQTYGGVPLDMGAGELKFNTSAVRTSVRNTVPEVYTKAIFTDLITAVNDLPDNPRLTGTVTKNVARLHLAKAYLTYAWWLENPNNIPTYPEAARTDPDGHDASYYFQQAYNIAVEGIDNPGPYELQEYFYDVHVGSNDRNKEMMLYADRTEESEIYNGASLGWSGTDNSANTAVWMVTSNYTTINVDGVAAVQREAAQSLGRPWTRMAPTINVFEETFAEKDLDSRYDGTFVSSYRGNWDVAGNTTPTLTAANGLEIAPGDAVMTFLDDYNPAVDYSVNGGNLGGGQIPGRSDYVINLNEINRRFYPGLWKLGTYRTDNEGGLGSPNGALTRPFPIAKFSEFYLVAAEAAVKGATVQGGKSARDLVNVLRSRAGKWRFDNGEQQERIEDNSAAMVTVTPAIIDIDYILAERSREYFGEGYRWFDLVRTQKWAEIAATYKIGSNDATDHSPAEFTRTIEDYHYLRPIPQDQLDDLDMTDAEKDAYQNPGYK</sequence>
<proteinExistence type="inferred from homology"/>
<evidence type="ECO:0000256" key="3">
    <source>
        <dbReference type="ARBA" id="ARBA00022729"/>
    </source>
</evidence>
<keyword evidence="5" id="KW-0998">Cell outer membrane</keyword>
<dbReference type="Pfam" id="PF07980">
    <property type="entry name" value="SusD_RagB"/>
    <property type="match status" value="1"/>
</dbReference>
<evidence type="ECO:0000313" key="9">
    <source>
        <dbReference type="EMBL" id="WNH13836.1"/>
    </source>
</evidence>
<evidence type="ECO:0000256" key="4">
    <source>
        <dbReference type="ARBA" id="ARBA00023136"/>
    </source>
</evidence>
<keyword evidence="4" id="KW-0472">Membrane</keyword>
<reference evidence="9 10" key="1">
    <citation type="submission" date="2023-09" db="EMBL/GenBank/DDBJ databases">
        <title>Thalassobella suaedae gen. nov., sp. nov., a marine bacterium of the family Flavobacteriaceae isolated from a halophyte Suaeda japonica.</title>
        <authorList>
            <person name="Lee S.Y."/>
            <person name="Hwang C.Y."/>
        </authorList>
    </citation>
    <scope>NUCLEOTIDE SEQUENCE [LARGE SCALE GENOMIC DNA]</scope>
    <source>
        <strain evidence="9 10">HL-DH10</strain>
    </source>
</reference>
<dbReference type="PROSITE" id="PS51257">
    <property type="entry name" value="PROKAR_LIPOPROTEIN"/>
    <property type="match status" value="1"/>
</dbReference>
<dbReference type="InterPro" id="IPR011990">
    <property type="entry name" value="TPR-like_helical_dom_sf"/>
</dbReference>
<feature type="signal peptide" evidence="6">
    <location>
        <begin position="1"/>
        <end position="26"/>
    </location>
</feature>
<dbReference type="Gene3D" id="1.25.40.390">
    <property type="match status" value="1"/>
</dbReference>
<keyword evidence="10" id="KW-1185">Reference proteome</keyword>
<evidence type="ECO:0000259" key="8">
    <source>
        <dbReference type="Pfam" id="PF14322"/>
    </source>
</evidence>
<evidence type="ECO:0000256" key="5">
    <source>
        <dbReference type="ARBA" id="ARBA00023237"/>
    </source>
</evidence>
<evidence type="ECO:0000256" key="1">
    <source>
        <dbReference type="ARBA" id="ARBA00004442"/>
    </source>
</evidence>
<organism evidence="9 10">
    <name type="scientific">Thalassobellus suaedae</name>
    <dbReference type="NCBI Taxonomy" id="3074124"/>
    <lineage>
        <taxon>Bacteria</taxon>
        <taxon>Pseudomonadati</taxon>
        <taxon>Bacteroidota</taxon>
        <taxon>Flavobacteriia</taxon>
        <taxon>Flavobacteriales</taxon>
        <taxon>Flavobacteriaceae</taxon>
        <taxon>Thalassobellus</taxon>
    </lineage>
</organism>
<comment type="similarity">
    <text evidence="2">Belongs to the SusD family.</text>
</comment>
<dbReference type="RefSeq" id="WP_415863821.1">
    <property type="nucleotide sequence ID" value="NZ_CP134536.1"/>
</dbReference>
<accession>A0ABY9Y6K3</accession>
<evidence type="ECO:0000256" key="6">
    <source>
        <dbReference type="SAM" id="SignalP"/>
    </source>
</evidence>
<evidence type="ECO:0000313" key="10">
    <source>
        <dbReference type="Proteomes" id="UP001303407"/>
    </source>
</evidence>
<feature type="domain" description="RagB/SusD" evidence="7">
    <location>
        <begin position="457"/>
        <end position="641"/>
    </location>
</feature>
<dbReference type="Pfam" id="PF14322">
    <property type="entry name" value="SusD-like_3"/>
    <property type="match status" value="1"/>
</dbReference>
<dbReference type="Proteomes" id="UP001303407">
    <property type="component" value="Chromosome"/>
</dbReference>
<protein>
    <submittedName>
        <fullName evidence="9">RagB/SusD family nutrient uptake outer membrane protein</fullName>
    </submittedName>
</protein>
<dbReference type="EMBL" id="CP134536">
    <property type="protein sequence ID" value="WNH13836.1"/>
    <property type="molecule type" value="Genomic_DNA"/>
</dbReference>
<comment type="subcellular location">
    <subcellularLocation>
        <location evidence="1">Cell outer membrane</location>
    </subcellularLocation>
</comment>
<dbReference type="InterPro" id="IPR012944">
    <property type="entry name" value="SusD_RagB_dom"/>
</dbReference>
<dbReference type="SUPFAM" id="SSF48452">
    <property type="entry name" value="TPR-like"/>
    <property type="match status" value="1"/>
</dbReference>
<gene>
    <name evidence="9" type="ORF">RHP49_06150</name>
</gene>
<feature type="domain" description="SusD-like N-terminal" evidence="8">
    <location>
        <begin position="61"/>
        <end position="226"/>
    </location>
</feature>
<evidence type="ECO:0000259" key="7">
    <source>
        <dbReference type="Pfam" id="PF07980"/>
    </source>
</evidence>
<dbReference type="InterPro" id="IPR033985">
    <property type="entry name" value="SusD-like_N"/>
</dbReference>
<keyword evidence="3 6" id="KW-0732">Signal</keyword>